<evidence type="ECO:0000256" key="3">
    <source>
        <dbReference type="ARBA" id="ARBA00004948"/>
    </source>
</evidence>
<evidence type="ECO:0000256" key="19">
    <source>
        <dbReference type="ARBA" id="ARBA00066802"/>
    </source>
</evidence>
<evidence type="ECO:0000256" key="11">
    <source>
        <dbReference type="ARBA" id="ARBA00023014"/>
    </source>
</evidence>
<sequence length="633" mass="70392">MLRIADKTFDSHLFTGTGKFASSQLMVEAIRASGSQLVTLAMKRVDLRQHNDAILDPLIAAGVTLLPNTSGAKTAEEAIFAAHLAREALGTNWLKLEIHPDVRWLLPDPIETLKAAETLVQQGFVVLPYCGADPVLCKRLEEVGCAAVMPLGAPIGSNQGLETRAMLEIIIQQATVPVVVDAGIGVPSHAAQALEMGGRRGVSEYGDCRRGRSRQHGEGISSGGRSRPAGTSVRTGQPQSFCSCHQPADRISGGIGMKNFSDRWRQLDWDDIRLRINGKTAADVERALNVSQLTRDDMMALLSPAASGYLEPLAQRAQRLTRQRFGNVVSFYVPLYLSNLCANDCTYCGFSMSNRIKRKTLDEADIARESAAIREMGFEHLLLVTGEHQAKVGMDYFRRHLPALREQFSSLQMEVQPLAETEYAELKQLGLDGVMVYQETYHEATYARHHLKGKKQDFFWRLETPDRLGRAGIDKIGLGALIGLSDSWRIDCYMVAEHLLWLQQHYWQSRYSVSFPRLRPCTGGIEPASIMDERQLVQTICAFRLLAPEIELSLSTRESPWFRDRVIPLAINNVSAFSKTQPGGYADNHPELEQFSPHDDRRPEAVAAALTAQGLQPVWKDWDSYLGRASQRP</sequence>
<evidence type="ECO:0000256" key="2">
    <source>
        <dbReference type="ARBA" id="ARBA00002834"/>
    </source>
</evidence>
<evidence type="ECO:0000259" key="24">
    <source>
        <dbReference type="PROSITE" id="PS51918"/>
    </source>
</evidence>
<evidence type="ECO:0000256" key="5">
    <source>
        <dbReference type="ARBA" id="ARBA00022485"/>
    </source>
</evidence>
<dbReference type="SFLD" id="SFLDG01081">
    <property type="entry name" value="cleavage_of_the_Ca-Cb_bond_in"/>
    <property type="match status" value="1"/>
</dbReference>
<dbReference type="SMART" id="SM00876">
    <property type="entry name" value="BATS"/>
    <property type="match status" value="1"/>
</dbReference>
<proteinExistence type="inferred from homology"/>
<dbReference type="InterPro" id="IPR012726">
    <property type="entry name" value="ThiH"/>
</dbReference>
<dbReference type="EC" id="4.1.99.19" evidence="19"/>
<comment type="function">
    <text evidence="16">Catalyzes the radical-mediated cleavage of tyrosine to 2-iminoacetate and 4-cresol.</text>
</comment>
<name>A0A376LGD9_ECOLX</name>
<dbReference type="InterPro" id="IPR013785">
    <property type="entry name" value="Aldolase_TIM"/>
</dbReference>
<dbReference type="EMBL" id="UGAB01000002">
    <property type="protein sequence ID" value="STF42960.1"/>
    <property type="molecule type" value="Genomic_DNA"/>
</dbReference>
<dbReference type="Pfam" id="PF06968">
    <property type="entry name" value="BATS"/>
    <property type="match status" value="1"/>
</dbReference>
<feature type="region of interest" description="Disordered" evidence="23">
    <location>
        <begin position="204"/>
        <end position="239"/>
    </location>
</feature>
<dbReference type="NCBIfam" id="TIGR02351">
    <property type="entry name" value="thiH"/>
    <property type="match status" value="1"/>
</dbReference>
<evidence type="ECO:0000256" key="20">
    <source>
        <dbReference type="ARBA" id="ARBA00069280"/>
    </source>
</evidence>
<keyword evidence="9" id="KW-0784">Thiamine biosynthesis</keyword>
<dbReference type="Pfam" id="PF04055">
    <property type="entry name" value="Radical_SAM"/>
    <property type="match status" value="1"/>
</dbReference>
<keyword evidence="6" id="KW-0949">S-adenosyl-L-methionine</keyword>
<dbReference type="UniPathway" id="UPA00060"/>
<dbReference type="SFLD" id="SFLDF00301">
    <property type="entry name" value="2-iminoacetate_synthase_(ThiH)"/>
    <property type="match status" value="1"/>
</dbReference>
<comment type="cofactor">
    <cofactor evidence="1">
        <name>[4Fe-4S] cluster</name>
        <dbReference type="ChEBI" id="CHEBI:49883"/>
    </cofactor>
</comment>
<dbReference type="Gene3D" id="3.20.20.70">
    <property type="entry name" value="Aldolase class I"/>
    <property type="match status" value="2"/>
</dbReference>
<comment type="similarity">
    <text evidence="17">Belongs to the radical SAM superfamily. ThiH family.</text>
</comment>
<dbReference type="InterPro" id="IPR007197">
    <property type="entry name" value="rSAM"/>
</dbReference>
<comment type="catalytic activity">
    <reaction evidence="15">
        <text>L-tyrosine + S-adenosyl-L-methionine + NADPH = 2-iminoacetate + 4-methylphenol + 5'-deoxyadenosine + L-methionine + NADP(+)</text>
        <dbReference type="Rhea" id="RHEA:26361"/>
        <dbReference type="ChEBI" id="CHEBI:17319"/>
        <dbReference type="ChEBI" id="CHEBI:17847"/>
        <dbReference type="ChEBI" id="CHEBI:57783"/>
        <dbReference type="ChEBI" id="CHEBI:57844"/>
        <dbReference type="ChEBI" id="CHEBI:58315"/>
        <dbReference type="ChEBI" id="CHEBI:58349"/>
        <dbReference type="ChEBI" id="CHEBI:59789"/>
        <dbReference type="ChEBI" id="CHEBI:77846"/>
        <dbReference type="EC" id="4.1.99.19"/>
    </reaction>
</comment>
<evidence type="ECO:0000256" key="14">
    <source>
        <dbReference type="ARBA" id="ARBA00049897"/>
    </source>
</evidence>
<evidence type="ECO:0000256" key="21">
    <source>
        <dbReference type="ARBA" id="ARBA00076202"/>
    </source>
</evidence>
<evidence type="ECO:0000256" key="8">
    <source>
        <dbReference type="ARBA" id="ARBA00022857"/>
    </source>
</evidence>
<feature type="region of interest" description="Disordered" evidence="23">
    <location>
        <begin position="582"/>
        <end position="602"/>
    </location>
</feature>
<evidence type="ECO:0000256" key="17">
    <source>
        <dbReference type="ARBA" id="ARBA00061652"/>
    </source>
</evidence>
<gene>
    <name evidence="25" type="primary">thiH</name>
    <name evidence="25" type="ORF">NCTC7928_03636</name>
</gene>
<dbReference type="InterPro" id="IPR033983">
    <property type="entry name" value="Thiazole_synthase_ThiG"/>
</dbReference>
<evidence type="ECO:0000256" key="15">
    <source>
        <dbReference type="ARBA" id="ARBA00052130"/>
    </source>
</evidence>
<dbReference type="GO" id="GO:0036355">
    <property type="term" value="F:2-iminoacetate synthase activity"/>
    <property type="evidence" value="ECO:0007669"/>
    <property type="project" value="UniProtKB-EC"/>
</dbReference>
<keyword evidence="13" id="KW-0704">Schiff base</keyword>
<evidence type="ECO:0000256" key="13">
    <source>
        <dbReference type="ARBA" id="ARBA00023270"/>
    </source>
</evidence>
<dbReference type="SUPFAM" id="SSF102114">
    <property type="entry name" value="Radical SAM enzymes"/>
    <property type="match status" value="1"/>
</dbReference>
<comment type="function">
    <text evidence="2">Catalyzes the rearrangement of 1-deoxy-D-xylulose 5-phosphate (DXP) to produce the thiazole phosphate moiety of thiamine. Sulfur is provided by the thiocarboxylate moiety of the carrier protein ThiS. In vitro, sulfur can be provided by H(2)S.</text>
</comment>
<evidence type="ECO:0000256" key="1">
    <source>
        <dbReference type="ARBA" id="ARBA00001966"/>
    </source>
</evidence>
<keyword evidence="12 25" id="KW-0456">Lyase</keyword>
<dbReference type="InterPro" id="IPR034428">
    <property type="entry name" value="ThiH/NoCL/HydG-like"/>
</dbReference>
<keyword evidence="5" id="KW-0004">4Fe-4S</keyword>
<dbReference type="AlphaFoldDB" id="A0A376LGD9"/>
<dbReference type="GO" id="GO:0005506">
    <property type="term" value="F:iron ion binding"/>
    <property type="evidence" value="ECO:0007669"/>
    <property type="project" value="InterPro"/>
</dbReference>
<keyword evidence="7" id="KW-0479">Metal-binding</keyword>
<dbReference type="InterPro" id="IPR008867">
    <property type="entry name" value="ThiG"/>
</dbReference>
<dbReference type="SFLD" id="SFLDS00029">
    <property type="entry name" value="Radical_SAM"/>
    <property type="match status" value="1"/>
</dbReference>
<evidence type="ECO:0000256" key="6">
    <source>
        <dbReference type="ARBA" id="ARBA00022691"/>
    </source>
</evidence>
<dbReference type="Pfam" id="PF05690">
    <property type="entry name" value="ThiG"/>
    <property type="match status" value="1"/>
</dbReference>
<dbReference type="GO" id="GO:0051539">
    <property type="term" value="F:4 iron, 4 sulfur cluster binding"/>
    <property type="evidence" value="ECO:0007669"/>
    <property type="project" value="UniProtKB-KW"/>
</dbReference>
<keyword evidence="10" id="KW-0408">Iron</keyword>
<dbReference type="Proteomes" id="UP000254877">
    <property type="component" value="Unassembled WGS sequence"/>
</dbReference>
<keyword evidence="8" id="KW-0521">NADP</keyword>
<dbReference type="PROSITE" id="PS51918">
    <property type="entry name" value="RADICAL_SAM"/>
    <property type="match status" value="1"/>
</dbReference>
<evidence type="ECO:0000256" key="7">
    <source>
        <dbReference type="ARBA" id="ARBA00022723"/>
    </source>
</evidence>
<dbReference type="EC" id="2.8.1.10" evidence="4"/>
<evidence type="ECO:0000256" key="23">
    <source>
        <dbReference type="SAM" id="MobiDB-lite"/>
    </source>
</evidence>
<evidence type="ECO:0000313" key="25">
    <source>
        <dbReference type="EMBL" id="STF42960.1"/>
    </source>
</evidence>
<keyword evidence="11" id="KW-0411">Iron-sulfur</keyword>
<accession>A0A376LGD9</accession>
<comment type="subunit">
    <text evidence="18">Forms a heterodimer with ThiG.</text>
</comment>
<evidence type="ECO:0000256" key="9">
    <source>
        <dbReference type="ARBA" id="ARBA00022977"/>
    </source>
</evidence>
<evidence type="ECO:0000256" key="22">
    <source>
        <dbReference type="ARBA" id="ARBA00078269"/>
    </source>
</evidence>
<dbReference type="InterPro" id="IPR010722">
    <property type="entry name" value="BATS_dom"/>
</dbReference>
<protein>
    <recommendedName>
        <fullName evidence="20">2-iminoacetate synthase</fullName>
        <ecNumber evidence="4">2.8.1.10</ecNumber>
        <ecNumber evidence="19">4.1.99.19</ecNumber>
    </recommendedName>
    <alternativeName>
        <fullName evidence="21">Dehydroglycine synthase</fullName>
    </alternativeName>
    <alternativeName>
        <fullName evidence="22">Tyrosine lyase</fullName>
    </alternativeName>
</protein>
<dbReference type="GO" id="GO:0009229">
    <property type="term" value="P:thiamine diphosphate biosynthetic process"/>
    <property type="evidence" value="ECO:0007669"/>
    <property type="project" value="UniProtKB-UniPathway"/>
</dbReference>
<dbReference type="SUPFAM" id="SSF110399">
    <property type="entry name" value="ThiG-like"/>
    <property type="match status" value="1"/>
</dbReference>
<organism evidence="25 26">
    <name type="scientific">Escherichia coli</name>
    <dbReference type="NCBI Taxonomy" id="562"/>
    <lineage>
        <taxon>Bacteria</taxon>
        <taxon>Pseudomonadati</taxon>
        <taxon>Pseudomonadota</taxon>
        <taxon>Gammaproteobacteria</taxon>
        <taxon>Enterobacterales</taxon>
        <taxon>Enterobacteriaceae</taxon>
        <taxon>Escherichia</taxon>
    </lineage>
</organism>
<feature type="domain" description="Radical SAM core" evidence="24">
    <location>
        <begin position="327"/>
        <end position="557"/>
    </location>
</feature>
<evidence type="ECO:0000313" key="26">
    <source>
        <dbReference type="Proteomes" id="UP000254877"/>
    </source>
</evidence>
<dbReference type="CDD" id="cd04728">
    <property type="entry name" value="ThiG"/>
    <property type="match status" value="1"/>
</dbReference>
<feature type="compositionally biased region" description="Basic and acidic residues" evidence="23">
    <location>
        <begin position="588"/>
        <end position="602"/>
    </location>
</feature>
<dbReference type="GO" id="GO:1990107">
    <property type="term" value="F:thiazole synthase activity"/>
    <property type="evidence" value="ECO:0007669"/>
    <property type="project" value="UniProtKB-EC"/>
</dbReference>
<comment type="catalytic activity">
    <reaction evidence="14">
        <text>[ThiS sulfur-carrier protein]-C-terminal-Gly-aminoethanethioate + 2-iminoacetate + 1-deoxy-D-xylulose 5-phosphate = [ThiS sulfur-carrier protein]-C-terminal Gly-Gly + 2-[(2R,5Z)-2-carboxy-4-methylthiazol-5(2H)-ylidene]ethyl phosphate + 2 H2O + H(+)</text>
        <dbReference type="Rhea" id="RHEA:26297"/>
        <dbReference type="Rhea" id="RHEA-COMP:12909"/>
        <dbReference type="Rhea" id="RHEA-COMP:19908"/>
        <dbReference type="ChEBI" id="CHEBI:15377"/>
        <dbReference type="ChEBI" id="CHEBI:15378"/>
        <dbReference type="ChEBI" id="CHEBI:57792"/>
        <dbReference type="ChEBI" id="CHEBI:62899"/>
        <dbReference type="ChEBI" id="CHEBI:77846"/>
        <dbReference type="ChEBI" id="CHEBI:90778"/>
        <dbReference type="ChEBI" id="CHEBI:232372"/>
        <dbReference type="EC" id="2.8.1.10"/>
    </reaction>
</comment>
<evidence type="ECO:0000256" key="10">
    <source>
        <dbReference type="ARBA" id="ARBA00023004"/>
    </source>
</evidence>
<dbReference type="FunFam" id="3.20.20.70:FF:000122">
    <property type="entry name" value="2-iminoacetate synthase ThiH"/>
    <property type="match status" value="1"/>
</dbReference>
<evidence type="ECO:0000256" key="18">
    <source>
        <dbReference type="ARBA" id="ARBA00063197"/>
    </source>
</evidence>
<dbReference type="InterPro" id="IPR058240">
    <property type="entry name" value="rSAM_sf"/>
</dbReference>
<dbReference type="SFLD" id="SFLDG01060">
    <property type="entry name" value="BATS_domain_containing"/>
    <property type="match status" value="1"/>
</dbReference>
<evidence type="ECO:0000256" key="4">
    <source>
        <dbReference type="ARBA" id="ARBA00011960"/>
    </source>
</evidence>
<evidence type="ECO:0000256" key="16">
    <source>
        <dbReference type="ARBA" id="ARBA00056430"/>
    </source>
</evidence>
<dbReference type="PANTHER" id="PTHR43583">
    <property type="entry name" value="2-IMINOACETATE SYNTHASE"/>
    <property type="match status" value="1"/>
</dbReference>
<comment type="pathway">
    <text evidence="3">Cofactor biosynthesis; thiamine diphosphate biosynthesis.</text>
</comment>
<dbReference type="CDD" id="cd01335">
    <property type="entry name" value="Radical_SAM"/>
    <property type="match status" value="1"/>
</dbReference>
<reference evidence="25 26" key="1">
    <citation type="submission" date="2018-06" db="EMBL/GenBank/DDBJ databases">
        <authorList>
            <consortium name="Pathogen Informatics"/>
            <person name="Doyle S."/>
        </authorList>
    </citation>
    <scope>NUCLEOTIDE SEQUENCE [LARGE SCALE GENOMIC DNA]</scope>
    <source>
        <strain evidence="25 26">NCTC7928</strain>
    </source>
</reference>
<dbReference type="PANTHER" id="PTHR43583:SF1">
    <property type="entry name" value="2-IMINOACETATE SYNTHASE"/>
    <property type="match status" value="1"/>
</dbReference>
<evidence type="ECO:0000256" key="12">
    <source>
        <dbReference type="ARBA" id="ARBA00023239"/>
    </source>
</evidence>